<feature type="transmembrane region" description="Helical" evidence="8">
    <location>
        <begin position="172"/>
        <end position="191"/>
    </location>
</feature>
<keyword evidence="5 8" id="KW-0812">Transmembrane</keyword>
<dbReference type="EC" id="2.4.-.-" evidence="10"/>
<keyword evidence="3 10" id="KW-0328">Glycosyltransferase</keyword>
<dbReference type="InterPro" id="IPR050297">
    <property type="entry name" value="LipidA_mod_glycosyltrf_83"/>
</dbReference>
<feature type="transmembrane region" description="Helical" evidence="8">
    <location>
        <begin position="258"/>
        <end position="278"/>
    </location>
</feature>
<sequence>MTTSPRPAHGDTLTVARPVVPDRLPPLDLDLDRAPAPARRHLRERLARFGEAVRGRRVDLLLMLVLTAVAGVVHAWGMYDSPARFDDEGSYTAYAWAVEYRHVLGHYTYWYAHPPLGWIQIALWTSVTDGFHRAPYAVAAAREFMFLCKLVSVPLLYALAARLGFSRLGRVLAVLLFALSPLAVYFTRAALLDNIVTPWLLASFFFAASPRRSIRGAGASAACFAMAVLTKETALLYLPAVVLLLWQYSDRRNRKFQLGLFATVFTVLVSAYPLFALLHNELLVGPGHVSLQGAIQWQLFDRRGSGSIFDPHSLARTVVHSWIVQDPWLPRLVLVTLLPALVLRRTRAVALAFAIQVVQLLRGGYLPYPYVIAMIPFAALSAAGAVDWVWDQGRRGRLVRLYRHRPRARSYRLAWSGAVLALVGWLGVTIGHAWQYPLRDLRTQHRDAGKAQALAWVESHVPHSAYLVVDDSLWVDLVRAGFPASHVIWFTKLDVDPAVRLPTVPQWAGISYVVIDQQDDLSVHLQSDGKPSRDTLTSYPTLGRALAHVSAATSFGSGLDSITVRRVDPYTNPTTSTSHGKR</sequence>
<dbReference type="Proteomes" id="UP001596174">
    <property type="component" value="Unassembled WGS sequence"/>
</dbReference>
<accession>A0ABW1G3U0</accession>
<dbReference type="GO" id="GO:0016757">
    <property type="term" value="F:glycosyltransferase activity"/>
    <property type="evidence" value="ECO:0007669"/>
    <property type="project" value="UniProtKB-KW"/>
</dbReference>
<evidence type="ECO:0000256" key="1">
    <source>
        <dbReference type="ARBA" id="ARBA00004651"/>
    </source>
</evidence>
<feature type="transmembrane region" description="Helical" evidence="8">
    <location>
        <begin position="371"/>
        <end position="390"/>
    </location>
</feature>
<feature type="transmembrane region" description="Helical" evidence="8">
    <location>
        <begin position="144"/>
        <end position="165"/>
    </location>
</feature>
<evidence type="ECO:0000259" key="9">
    <source>
        <dbReference type="Pfam" id="PF13231"/>
    </source>
</evidence>
<feature type="domain" description="Glycosyltransferase RgtA/B/C/D-like" evidence="9">
    <location>
        <begin position="113"/>
        <end position="270"/>
    </location>
</feature>
<protein>
    <submittedName>
        <fullName evidence="10">ArnT family glycosyltransferase</fullName>
        <ecNumber evidence="10">2.4.-.-</ecNumber>
    </submittedName>
</protein>
<dbReference type="PANTHER" id="PTHR33908:SF11">
    <property type="entry name" value="MEMBRANE PROTEIN"/>
    <property type="match status" value="1"/>
</dbReference>
<feature type="transmembrane region" description="Helical" evidence="8">
    <location>
        <begin position="219"/>
        <end position="246"/>
    </location>
</feature>
<gene>
    <name evidence="10" type="ORF">ACFP3V_16140</name>
</gene>
<evidence type="ECO:0000256" key="8">
    <source>
        <dbReference type="SAM" id="Phobius"/>
    </source>
</evidence>
<comment type="subcellular location">
    <subcellularLocation>
        <location evidence="1">Cell membrane</location>
        <topology evidence="1">Multi-pass membrane protein</topology>
    </subcellularLocation>
</comment>
<dbReference type="RefSeq" id="WP_380583897.1">
    <property type="nucleotide sequence ID" value="NZ_JBHSQJ010000064.1"/>
</dbReference>
<proteinExistence type="predicted"/>
<dbReference type="InterPro" id="IPR038731">
    <property type="entry name" value="RgtA/B/C-like"/>
</dbReference>
<dbReference type="PANTHER" id="PTHR33908">
    <property type="entry name" value="MANNOSYLTRANSFERASE YKCB-RELATED"/>
    <property type="match status" value="1"/>
</dbReference>
<dbReference type="EMBL" id="JBHSQJ010000064">
    <property type="protein sequence ID" value="MFC5908738.1"/>
    <property type="molecule type" value="Genomic_DNA"/>
</dbReference>
<feature type="transmembrane region" description="Helical" evidence="8">
    <location>
        <begin position="58"/>
        <end position="79"/>
    </location>
</feature>
<dbReference type="Pfam" id="PF13231">
    <property type="entry name" value="PMT_2"/>
    <property type="match status" value="1"/>
</dbReference>
<keyword evidence="6 8" id="KW-1133">Transmembrane helix</keyword>
<evidence type="ECO:0000256" key="2">
    <source>
        <dbReference type="ARBA" id="ARBA00022475"/>
    </source>
</evidence>
<evidence type="ECO:0000256" key="5">
    <source>
        <dbReference type="ARBA" id="ARBA00022692"/>
    </source>
</evidence>
<comment type="caution">
    <text evidence="10">The sequence shown here is derived from an EMBL/GenBank/DDBJ whole genome shotgun (WGS) entry which is preliminary data.</text>
</comment>
<organism evidence="10 11">
    <name type="scientific">Streptacidiphilus monticola</name>
    <dbReference type="NCBI Taxonomy" id="2161674"/>
    <lineage>
        <taxon>Bacteria</taxon>
        <taxon>Bacillati</taxon>
        <taxon>Actinomycetota</taxon>
        <taxon>Actinomycetes</taxon>
        <taxon>Kitasatosporales</taxon>
        <taxon>Streptomycetaceae</taxon>
        <taxon>Streptacidiphilus</taxon>
    </lineage>
</organism>
<keyword evidence="11" id="KW-1185">Reference proteome</keyword>
<keyword evidence="4 10" id="KW-0808">Transferase</keyword>
<evidence type="ECO:0000313" key="11">
    <source>
        <dbReference type="Proteomes" id="UP001596174"/>
    </source>
</evidence>
<feature type="transmembrane region" description="Helical" evidence="8">
    <location>
        <begin position="411"/>
        <end position="434"/>
    </location>
</feature>
<evidence type="ECO:0000256" key="4">
    <source>
        <dbReference type="ARBA" id="ARBA00022679"/>
    </source>
</evidence>
<name>A0ABW1G3U0_9ACTN</name>
<evidence type="ECO:0000313" key="10">
    <source>
        <dbReference type="EMBL" id="MFC5908738.1"/>
    </source>
</evidence>
<evidence type="ECO:0000256" key="3">
    <source>
        <dbReference type="ARBA" id="ARBA00022676"/>
    </source>
</evidence>
<keyword evidence="2" id="KW-1003">Cell membrane</keyword>
<reference evidence="11" key="1">
    <citation type="journal article" date="2019" name="Int. J. Syst. Evol. Microbiol.">
        <title>The Global Catalogue of Microorganisms (GCM) 10K type strain sequencing project: providing services to taxonomists for standard genome sequencing and annotation.</title>
        <authorList>
            <consortium name="The Broad Institute Genomics Platform"/>
            <consortium name="The Broad Institute Genome Sequencing Center for Infectious Disease"/>
            <person name="Wu L."/>
            <person name="Ma J."/>
        </authorList>
    </citation>
    <scope>NUCLEOTIDE SEQUENCE [LARGE SCALE GENOMIC DNA]</scope>
    <source>
        <strain evidence="11">JCM 4816</strain>
    </source>
</reference>
<evidence type="ECO:0000256" key="7">
    <source>
        <dbReference type="ARBA" id="ARBA00023136"/>
    </source>
</evidence>
<evidence type="ECO:0000256" key="6">
    <source>
        <dbReference type="ARBA" id="ARBA00022989"/>
    </source>
</evidence>
<keyword evidence="7 8" id="KW-0472">Membrane</keyword>